<dbReference type="InterPro" id="IPR058330">
    <property type="entry name" value="DUF8017"/>
</dbReference>
<keyword evidence="2" id="KW-0812">Transmembrane</keyword>
<dbReference type="AlphaFoldDB" id="A0A426S8J7"/>
<feature type="region of interest" description="Disordered" evidence="1">
    <location>
        <begin position="1"/>
        <end position="65"/>
    </location>
</feature>
<keyword evidence="2" id="KW-0472">Membrane</keyword>
<feature type="region of interest" description="Disordered" evidence="1">
    <location>
        <begin position="93"/>
        <end position="125"/>
    </location>
</feature>
<accession>A0A426S8J7</accession>
<feature type="compositionally biased region" description="Low complexity" evidence="1">
    <location>
        <begin position="33"/>
        <end position="53"/>
    </location>
</feature>
<keyword evidence="2" id="KW-1133">Transmembrane helix</keyword>
<dbReference type="Pfam" id="PF26056">
    <property type="entry name" value="DUF8017"/>
    <property type="match status" value="1"/>
</dbReference>
<protein>
    <recommendedName>
        <fullName evidence="3">DUF8017 domain-containing protein</fullName>
    </recommendedName>
</protein>
<sequence>MWPGEQPPGGGQNPQRPPVEHQPNPYQQAGYHQPNPYQQPQPWNAPTQPAGAPVPAPTGGGGGRDRTKLVAVIAAAAVVVAAGVTGFVLLGGDKHDRVDPGPTPAPTRASQQSTDNPRGPDGRTATVKGWKVVTNPAQGIAFDVPPQWKLQTPDWVTYVSKNDDPEDKPLIGVQAPASLQPKWCSADTDKNGTVDDTALATAGSRRNNGARSTAEIAGDDPKTWVFGAYTQPDRTKVKSGTVEPFTTTSGLQGDLGSAWSAGVKKSQKCVTDGKAWTFAFKNAQGDLVSWSFFGAKGVSGEVTDETVRKIAATVRLYKPPSDS</sequence>
<keyword evidence="5" id="KW-1185">Reference proteome</keyword>
<proteinExistence type="predicted"/>
<dbReference type="RefSeq" id="WP_125213320.1">
    <property type="nucleotide sequence ID" value="NZ_PDES01000005.1"/>
</dbReference>
<feature type="transmembrane region" description="Helical" evidence="2">
    <location>
        <begin position="69"/>
        <end position="90"/>
    </location>
</feature>
<dbReference type="Proteomes" id="UP000276379">
    <property type="component" value="Unassembled WGS sequence"/>
</dbReference>
<evidence type="ECO:0000259" key="3">
    <source>
        <dbReference type="Pfam" id="PF26056"/>
    </source>
</evidence>
<dbReference type="EMBL" id="PDES01000005">
    <property type="protein sequence ID" value="RRQ86611.1"/>
    <property type="molecule type" value="Genomic_DNA"/>
</dbReference>
<gene>
    <name evidence="4" type="ORF">CQW44_12250</name>
</gene>
<evidence type="ECO:0000313" key="5">
    <source>
        <dbReference type="Proteomes" id="UP000276379"/>
    </source>
</evidence>
<evidence type="ECO:0000256" key="2">
    <source>
        <dbReference type="SAM" id="Phobius"/>
    </source>
</evidence>
<comment type="caution">
    <text evidence="4">The sequence shown here is derived from an EMBL/GenBank/DDBJ whole genome shotgun (WGS) entry which is preliminary data.</text>
</comment>
<evidence type="ECO:0000313" key="4">
    <source>
        <dbReference type="EMBL" id="RRQ86611.1"/>
    </source>
</evidence>
<name>A0A426S8J7_9ACTN</name>
<reference evidence="4 5" key="1">
    <citation type="submission" date="2017-10" db="EMBL/GenBank/DDBJ databases">
        <title>Draft genome of actinobacteria isolated from guarana (Paullinia cupana (Mart.) Ducke.</title>
        <authorList>
            <person name="Siqueira K.A."/>
            <person name="Liotti R.G."/>
            <person name="Mendes T.A."/>
            <person name="Soares M.A."/>
        </authorList>
    </citation>
    <scope>NUCLEOTIDE SEQUENCE [LARGE SCALE GENOMIC DNA]</scope>
    <source>
        <strain evidence="4 5">199</strain>
    </source>
</reference>
<organism evidence="4 5">
    <name type="scientific">Streptomyces griseofuscus</name>
    <dbReference type="NCBI Taxonomy" id="146922"/>
    <lineage>
        <taxon>Bacteria</taxon>
        <taxon>Bacillati</taxon>
        <taxon>Actinomycetota</taxon>
        <taxon>Actinomycetes</taxon>
        <taxon>Kitasatosporales</taxon>
        <taxon>Streptomycetaceae</taxon>
        <taxon>Streptomyces</taxon>
    </lineage>
</organism>
<evidence type="ECO:0000256" key="1">
    <source>
        <dbReference type="SAM" id="MobiDB-lite"/>
    </source>
</evidence>
<feature type="domain" description="DUF8017" evidence="3">
    <location>
        <begin position="124"/>
        <end position="318"/>
    </location>
</feature>